<dbReference type="Pfam" id="PF00437">
    <property type="entry name" value="T2SSE"/>
    <property type="match status" value="1"/>
</dbReference>
<dbReference type="Proteomes" id="UP000066284">
    <property type="component" value="Chromosome 1"/>
</dbReference>
<gene>
    <name evidence="3" type="primary">pilT</name>
    <name evidence="3" type="ORF">NITINOP_2636</name>
</gene>
<dbReference type="PANTHER" id="PTHR30486">
    <property type="entry name" value="TWITCHING MOTILITY PROTEIN PILT"/>
    <property type="match status" value="1"/>
</dbReference>
<dbReference type="InterPro" id="IPR050921">
    <property type="entry name" value="T4SS_GSP_E_ATPase"/>
</dbReference>
<dbReference type="OrthoDB" id="9805147at2"/>
<name>A0A0S4KWL0_9BACT</name>
<dbReference type="KEGG" id="nio:NITINOP_2636"/>
<dbReference type="Gene3D" id="3.30.450.90">
    <property type="match status" value="1"/>
</dbReference>
<evidence type="ECO:0000259" key="2">
    <source>
        <dbReference type="PROSITE" id="PS00662"/>
    </source>
</evidence>
<dbReference type="InterPro" id="IPR001482">
    <property type="entry name" value="T2SS/T4SS_dom"/>
</dbReference>
<dbReference type="CDD" id="cd01131">
    <property type="entry name" value="PilT"/>
    <property type="match status" value="1"/>
</dbReference>
<dbReference type="GO" id="GO:0005524">
    <property type="term" value="F:ATP binding"/>
    <property type="evidence" value="ECO:0007669"/>
    <property type="project" value="InterPro"/>
</dbReference>
<comment type="similarity">
    <text evidence="1">Belongs to the GSP E family.</text>
</comment>
<evidence type="ECO:0000256" key="1">
    <source>
        <dbReference type="ARBA" id="ARBA00006611"/>
    </source>
</evidence>
<dbReference type="PROSITE" id="PS00662">
    <property type="entry name" value="T2SP_E"/>
    <property type="match status" value="1"/>
</dbReference>
<evidence type="ECO:0000313" key="3">
    <source>
        <dbReference type="EMBL" id="CUQ67608.1"/>
    </source>
</evidence>
<dbReference type="Gene3D" id="3.40.50.300">
    <property type="entry name" value="P-loop containing nucleotide triphosphate hydrolases"/>
    <property type="match status" value="1"/>
</dbReference>
<dbReference type="RefSeq" id="WP_062486233.1">
    <property type="nucleotide sequence ID" value="NZ_LN885086.1"/>
</dbReference>
<protein>
    <submittedName>
        <fullName evidence="3">Twitching mobility protein</fullName>
    </submittedName>
</protein>
<accession>A0A0S4KWL0</accession>
<keyword evidence="4" id="KW-1185">Reference proteome</keyword>
<organism evidence="3 4">
    <name type="scientific">Candidatus Nitrospira inopinata</name>
    <dbReference type="NCBI Taxonomy" id="1715989"/>
    <lineage>
        <taxon>Bacteria</taxon>
        <taxon>Pseudomonadati</taxon>
        <taxon>Nitrospirota</taxon>
        <taxon>Nitrospiria</taxon>
        <taxon>Nitrospirales</taxon>
        <taxon>Nitrospiraceae</taxon>
        <taxon>Nitrospira</taxon>
    </lineage>
</organism>
<dbReference type="InterPro" id="IPR006321">
    <property type="entry name" value="PilT/PilU"/>
</dbReference>
<dbReference type="AlphaFoldDB" id="A0A0S4KWL0"/>
<dbReference type="SUPFAM" id="SSF52540">
    <property type="entry name" value="P-loop containing nucleoside triphosphate hydrolases"/>
    <property type="match status" value="1"/>
</dbReference>
<dbReference type="PANTHER" id="PTHR30486:SF12">
    <property type="entry name" value="TYPE IV PILUS ATPASE PILU"/>
    <property type="match status" value="1"/>
</dbReference>
<feature type="domain" description="Bacterial type II secretion system protein E" evidence="2">
    <location>
        <begin position="193"/>
        <end position="207"/>
    </location>
</feature>
<dbReference type="NCBIfam" id="TIGR01420">
    <property type="entry name" value="pilT_fam"/>
    <property type="match status" value="1"/>
</dbReference>
<proteinExistence type="inferred from homology"/>
<dbReference type="InterPro" id="IPR027417">
    <property type="entry name" value="P-loop_NTPase"/>
</dbReference>
<dbReference type="GO" id="GO:0016887">
    <property type="term" value="F:ATP hydrolysis activity"/>
    <property type="evidence" value="ECO:0007669"/>
    <property type="project" value="InterPro"/>
</dbReference>
<reference evidence="4" key="1">
    <citation type="submission" date="2015-09" db="EMBL/GenBank/DDBJ databases">
        <authorList>
            <person name="Daims H."/>
        </authorList>
    </citation>
    <scope>NUCLEOTIDE SEQUENCE [LARGE SCALE GENOMIC DNA]</scope>
</reference>
<evidence type="ECO:0000313" key="4">
    <source>
        <dbReference type="Proteomes" id="UP000066284"/>
    </source>
</evidence>
<dbReference type="STRING" id="1715989.NITINOP_2636"/>
<sequence length="391" mass="43917">MDVRSMLKVMVDHEASDLYLTVDAPPIYRVHGSTQPADAPPFTNDQLEALALALMRGQQRGEFEEKMEMNLALYYKELGRFRVNVFRQRGNVGIVFRHIKAEIQTVEELQLPPIIKDIAMTKRGLVLVVGATGSGKSTTLAAMIDHRNTVQAGHIVTVEDPIEFVHQHKKSIVTQREVGFDTLNFQNALKNALRQAPDVILIGEVRDTETMEAAITFAETGHLCLATLHSNNANQAIERIMNFFPQERHAQIYLQLSLNLRAIISQRLIPSLDGRRVPALEIMLDTPRVKDLIKKAEVDTLKEAMEQGHEEGCQTFDRVLFQLYKDNRISLEQALINADSANNLRLKIKLEGLKGDDAVNVLLDRQTGGGTGDAFRIQGGRTDRITPLRKR</sequence>
<dbReference type="EMBL" id="LN885086">
    <property type="protein sequence ID" value="CUQ67608.1"/>
    <property type="molecule type" value="Genomic_DNA"/>
</dbReference>